<reference evidence="1" key="1">
    <citation type="submission" date="2018-05" db="EMBL/GenBank/DDBJ databases">
        <authorList>
            <person name="Lanie J.A."/>
            <person name="Ng W.-L."/>
            <person name="Kazmierczak K.M."/>
            <person name="Andrzejewski T.M."/>
            <person name="Davidsen T.M."/>
            <person name="Wayne K.J."/>
            <person name="Tettelin H."/>
            <person name="Glass J.I."/>
            <person name="Rusch D."/>
            <person name="Podicherti R."/>
            <person name="Tsui H.-C.T."/>
            <person name="Winkler M.E."/>
        </authorList>
    </citation>
    <scope>NUCLEOTIDE SEQUENCE</scope>
</reference>
<feature type="non-terminal residue" evidence="1">
    <location>
        <position position="23"/>
    </location>
</feature>
<protein>
    <submittedName>
        <fullName evidence="1">Uncharacterized protein</fullName>
    </submittedName>
</protein>
<accession>A0A381QAX4</accession>
<gene>
    <name evidence="1" type="ORF">METZ01_LOCUS29329</name>
</gene>
<evidence type="ECO:0000313" key="1">
    <source>
        <dbReference type="EMBL" id="SUZ76475.1"/>
    </source>
</evidence>
<dbReference type="AlphaFoldDB" id="A0A381QAX4"/>
<proteinExistence type="predicted"/>
<organism evidence="1">
    <name type="scientific">marine metagenome</name>
    <dbReference type="NCBI Taxonomy" id="408172"/>
    <lineage>
        <taxon>unclassified sequences</taxon>
        <taxon>metagenomes</taxon>
        <taxon>ecological metagenomes</taxon>
    </lineage>
</organism>
<name>A0A381QAX4_9ZZZZ</name>
<sequence>MNFVSFASLREISSCSETVLRRH</sequence>
<dbReference type="EMBL" id="UINC01001280">
    <property type="protein sequence ID" value="SUZ76475.1"/>
    <property type="molecule type" value="Genomic_DNA"/>
</dbReference>